<accession>A0ABT1E1C3</accession>
<dbReference type="RefSeq" id="WP_253241695.1">
    <property type="nucleotide sequence ID" value="NZ_JAMYJR010000039.1"/>
</dbReference>
<keyword evidence="3" id="KW-1185">Reference proteome</keyword>
<evidence type="ECO:0000313" key="3">
    <source>
        <dbReference type="Proteomes" id="UP001523369"/>
    </source>
</evidence>
<dbReference type="Proteomes" id="UP001523369">
    <property type="component" value="Unassembled WGS sequence"/>
</dbReference>
<feature type="compositionally biased region" description="Basic and acidic residues" evidence="1">
    <location>
        <begin position="139"/>
        <end position="194"/>
    </location>
</feature>
<feature type="compositionally biased region" description="Low complexity" evidence="1">
    <location>
        <begin position="42"/>
        <end position="59"/>
    </location>
</feature>
<name>A0ABT1E1C3_9ACTN</name>
<sequence length="806" mass="85919">MNGWATPDSPWSFTGSTVDPEAEVPAWRRPAAEARSFPRNPAFPSSAVPVSALPSSSIPAPSPAPAPPGFVDAQKSGEIPPSGESAPGGSRWDRSRFSELLSPHPRPGEQRRPPSEPAPTPAAPVSSPSTPREPGLTTGDRREPGLTTGDRREPGLTTGDRREPGLTTGDRREPGLTTGDRREPGLTTGARREPGLGSGTVTPGLVSGNIPPARPAPMRAYDVPTPSSAPPYPYEGDLDDAAPEPPSPVVQQRAAVPLVRPATPGGGRRADWGTAEHTTTEPPRHALSGGTPIQGVPRVASDEPGPARPAYDPSSFPRRLSYEPPAPYESPKSFDAPRPYEPKPFEPAPPYPGFEPPEEPSQGVLPQRVPAQPDIPKGVPEPSLVEATAETPALARIATHLRRGDVLPVQERQEGFDVQAILAAVREVEGVRDASLRQTPTGAHSLRLDLAEGADPAEVSRRVARLLQDRMGLDAAMPGEAPPAAAPVSPSALVPRSRSAGPAPVSAPPVRSSLADLYAPAPDRPDFGRTQERSPADDRTEPASGPDRTDQLGTDRSEETAAREREAREQAAREQKAREQAEREQAERETAEREKREREAGETREREARELETRTRDRERETREREKREREARDRHAAAARLVPEVEEAAEVVPTGSEYGPPRPLYPGEHPGPRIVIENVHVNTFGSDATVEVRLTVGARTASGVASGPAVDGYLLRLCAMATAGAVDELLAESDHPDGPARCFVEHAAAVPFGAAQVAVVVLLLSCGGWVEQLAGSAVVTSDDRHAMVRATLAAVNRRLEALLSR</sequence>
<protein>
    <submittedName>
        <fullName evidence="2">Uncharacterized protein</fullName>
    </submittedName>
</protein>
<feature type="compositionally biased region" description="Basic and acidic residues" evidence="1">
    <location>
        <begin position="523"/>
        <end position="637"/>
    </location>
</feature>
<feature type="compositionally biased region" description="Low complexity" evidence="1">
    <location>
        <begin position="486"/>
        <end position="513"/>
    </location>
</feature>
<comment type="caution">
    <text evidence="2">The sequence shown here is derived from an EMBL/GenBank/DDBJ whole genome shotgun (WGS) entry which is preliminary data.</text>
</comment>
<organism evidence="2 3">
    <name type="scientific">Paractinoplanes aksuensis</name>
    <dbReference type="NCBI Taxonomy" id="2939490"/>
    <lineage>
        <taxon>Bacteria</taxon>
        <taxon>Bacillati</taxon>
        <taxon>Actinomycetota</taxon>
        <taxon>Actinomycetes</taxon>
        <taxon>Micromonosporales</taxon>
        <taxon>Micromonosporaceae</taxon>
        <taxon>Paractinoplanes</taxon>
    </lineage>
</organism>
<reference evidence="2 3" key="1">
    <citation type="submission" date="2022-06" db="EMBL/GenBank/DDBJ databases">
        <title>New Species of the Genus Actinoplanes, ActinopZanes ferrugineus.</title>
        <authorList>
            <person name="Ding P."/>
        </authorList>
    </citation>
    <scope>NUCLEOTIDE SEQUENCE [LARGE SCALE GENOMIC DNA]</scope>
    <source>
        <strain evidence="2 3">TRM88003</strain>
    </source>
</reference>
<evidence type="ECO:0000256" key="1">
    <source>
        <dbReference type="SAM" id="MobiDB-lite"/>
    </source>
</evidence>
<proteinExistence type="predicted"/>
<dbReference type="EMBL" id="JAMYJR010000039">
    <property type="protein sequence ID" value="MCO8275636.1"/>
    <property type="molecule type" value="Genomic_DNA"/>
</dbReference>
<gene>
    <name evidence="2" type="ORF">M1L60_34135</name>
</gene>
<feature type="compositionally biased region" description="Pro residues" evidence="1">
    <location>
        <begin position="345"/>
        <end position="355"/>
    </location>
</feature>
<evidence type="ECO:0000313" key="2">
    <source>
        <dbReference type="EMBL" id="MCO8275636.1"/>
    </source>
</evidence>
<feature type="region of interest" description="Disordered" evidence="1">
    <location>
        <begin position="1"/>
        <end position="382"/>
    </location>
</feature>
<feature type="region of interest" description="Disordered" evidence="1">
    <location>
        <begin position="474"/>
        <end position="637"/>
    </location>
</feature>